<dbReference type="Pfam" id="PF00687">
    <property type="entry name" value="Ribosomal_L1"/>
    <property type="match status" value="1"/>
</dbReference>
<dbReference type="Proteomes" id="UP000614601">
    <property type="component" value="Unassembled WGS sequence"/>
</dbReference>
<dbReference type="Proteomes" id="UP000783686">
    <property type="component" value="Unassembled WGS sequence"/>
</dbReference>
<dbReference type="InterPro" id="IPR023674">
    <property type="entry name" value="Ribosomal_uL1-like"/>
</dbReference>
<dbReference type="SUPFAM" id="SSF56808">
    <property type="entry name" value="Ribosomal protein L1"/>
    <property type="match status" value="1"/>
</dbReference>
<keyword evidence="2" id="KW-1185">Reference proteome</keyword>
<evidence type="ECO:0000313" key="1">
    <source>
        <dbReference type="EMBL" id="CAD5225677.1"/>
    </source>
</evidence>
<gene>
    <name evidence="1" type="ORF">BOKJ2_LOCUS11697</name>
</gene>
<dbReference type="EMBL" id="CAJFDH010000005">
    <property type="protein sequence ID" value="CAD5225677.1"/>
    <property type="molecule type" value="Genomic_DNA"/>
</dbReference>
<dbReference type="EMBL" id="CAJFCW020000005">
    <property type="protein sequence ID" value="CAG9121192.1"/>
    <property type="molecule type" value="Genomic_DNA"/>
</dbReference>
<comment type="caution">
    <text evidence="1">The sequence shown here is derived from an EMBL/GenBank/DDBJ whole genome shotgun (WGS) entry which is preliminary data.</text>
</comment>
<sequence length="438" mass="50290">MVVTRRSQKKVASPAKKLATPTKVDIVEKKKPKKVEKVKKVLKKRKGLILTREKQEVDHKKYKAVNGYYVLRKYDSEKAKKEILSQAGVALEAMAKHTKKNSKTDLFGESKDSIAIKFHLKKPRVTGVRRFKIIQLPHSDREPGNSTLCLILGDQNAKQLRDKKNWDTDVDKNARKWKDTLREKHGITSDEVDKIYTYTQFLREYSTKESVKAFLKSYDRVVIQNNLFKVLVRHFGASCWNVSKFPLPINPRSERLKEKLLKTYSQEALVLPVHVQVHSVRIGNIHQPQKHLVANIKEVLEAATKCLPGGFLNVRTASLCFLSNAQELPIYVDFGSANELIEKVVKKVDEVIEDECTTLPEGLKVKMHMDGKVDVVDEESGEAVFYPTVEDEWEKHDDPDLKPRATRESLIRREVFKRKSAEKKKAAKKAKLEAKKEE</sequence>
<protein>
    <submittedName>
        <fullName evidence="1">Uncharacterized protein</fullName>
    </submittedName>
</protein>
<evidence type="ECO:0000313" key="2">
    <source>
        <dbReference type="Proteomes" id="UP000614601"/>
    </source>
</evidence>
<dbReference type="OrthoDB" id="10251727at2759"/>
<name>A0A811LDT8_9BILA</name>
<accession>A0A811LDT8</accession>
<dbReference type="AlphaFoldDB" id="A0A811LDT8"/>
<reference evidence="1" key="1">
    <citation type="submission" date="2020-09" db="EMBL/GenBank/DDBJ databases">
        <authorList>
            <person name="Kikuchi T."/>
        </authorList>
    </citation>
    <scope>NUCLEOTIDE SEQUENCE</scope>
    <source>
        <strain evidence="1">SH1</strain>
    </source>
</reference>
<dbReference type="InterPro" id="IPR028364">
    <property type="entry name" value="Ribosomal_uL1/biogenesis"/>
</dbReference>
<proteinExistence type="predicted"/>
<organism evidence="1 2">
    <name type="scientific">Bursaphelenchus okinawaensis</name>
    <dbReference type="NCBI Taxonomy" id="465554"/>
    <lineage>
        <taxon>Eukaryota</taxon>
        <taxon>Metazoa</taxon>
        <taxon>Ecdysozoa</taxon>
        <taxon>Nematoda</taxon>
        <taxon>Chromadorea</taxon>
        <taxon>Rhabditida</taxon>
        <taxon>Tylenchina</taxon>
        <taxon>Tylenchomorpha</taxon>
        <taxon>Aphelenchoidea</taxon>
        <taxon>Aphelenchoididae</taxon>
        <taxon>Bursaphelenchus</taxon>
    </lineage>
</organism>